<feature type="domain" description="FPG-type" evidence="17">
    <location>
        <begin position="305"/>
        <end position="339"/>
    </location>
</feature>
<protein>
    <recommendedName>
        <fullName evidence="3">DNA-(apurinic or apyrimidinic site) lyase</fullName>
        <ecNumber evidence="3">4.2.99.18</ecNumber>
    </recommendedName>
</protein>
<dbReference type="InterPro" id="IPR015887">
    <property type="entry name" value="DNA_glyclase_Znf_dom_DNA_BS"/>
</dbReference>
<feature type="compositionally biased region" description="Low complexity" evidence="16">
    <location>
        <begin position="373"/>
        <end position="387"/>
    </location>
</feature>
<dbReference type="EC" id="4.2.99.18" evidence="3"/>
<evidence type="ECO:0000256" key="10">
    <source>
        <dbReference type="ARBA" id="ARBA00023204"/>
    </source>
</evidence>
<evidence type="ECO:0000256" key="12">
    <source>
        <dbReference type="ARBA" id="ARBA00023268"/>
    </source>
</evidence>
<sequence length="387" mass="41612">MPEGHTIHRLAGALDAGFGGQRVRVSSPQGRFEEAAQLERWVLARTEAAGKHLLITFTPDAQSDPEGPAARIVHVHLGLYGSWTFAGDPGFALAGAIGAPRLRVGEREEALAGSTRAVESSAGADGSADEDGAEPGWRAILPRPTTRLRLQGVSGLADLTGPTACELYDSSQRDALLQRLGPDPLRADADPQRFVDRVLGSRTTIGALLMNQEVIAGVGNIYRAEVLFRARLDPFVPGRELSAGIVRGIWDDLVPLLRYGARTGRIVTTQPEHRDIEARIVERSRGTLQNGEEHPDAVARERSFYVYHRQTLPCRICGTEIRSRDLAARTVFWCPRCQSVRSRRSPWTAQHPAGPWADPAGQAGDPGGRSDTGDAGPASAAAPAQIA</sequence>
<evidence type="ECO:0000256" key="9">
    <source>
        <dbReference type="ARBA" id="ARBA00023125"/>
    </source>
</evidence>
<evidence type="ECO:0000256" key="8">
    <source>
        <dbReference type="ARBA" id="ARBA00022833"/>
    </source>
</evidence>
<evidence type="ECO:0000256" key="14">
    <source>
        <dbReference type="ARBA" id="ARBA00044632"/>
    </source>
</evidence>
<name>A0ABT0QZ31_9MICO</name>
<comment type="catalytic activity">
    <reaction evidence="14">
        <text>2'-deoxyribonucleotide-(2'-deoxyribose 5'-phosphate)-2'-deoxyribonucleotide-DNA = a 3'-end 2'-deoxyribonucleotide-(2,3-dehydro-2,3-deoxyribose 5'-phosphate)-DNA + a 5'-end 5'-phospho-2'-deoxyribonucleoside-DNA + H(+)</text>
        <dbReference type="Rhea" id="RHEA:66592"/>
        <dbReference type="Rhea" id="RHEA-COMP:13180"/>
        <dbReference type="Rhea" id="RHEA-COMP:16897"/>
        <dbReference type="Rhea" id="RHEA-COMP:17067"/>
        <dbReference type="ChEBI" id="CHEBI:15378"/>
        <dbReference type="ChEBI" id="CHEBI:136412"/>
        <dbReference type="ChEBI" id="CHEBI:157695"/>
        <dbReference type="ChEBI" id="CHEBI:167181"/>
        <dbReference type="EC" id="4.2.99.18"/>
    </reaction>
</comment>
<evidence type="ECO:0000256" key="1">
    <source>
        <dbReference type="ARBA" id="ARBA00001947"/>
    </source>
</evidence>
<dbReference type="SUPFAM" id="SSF81624">
    <property type="entry name" value="N-terminal domain of MutM-like DNA repair proteins"/>
    <property type="match status" value="1"/>
</dbReference>
<dbReference type="PROSITE" id="PS51066">
    <property type="entry name" value="ZF_FPG_2"/>
    <property type="match status" value="1"/>
</dbReference>
<keyword evidence="11" id="KW-0456">Lyase</keyword>
<dbReference type="SMART" id="SM00898">
    <property type="entry name" value="Fapy_DNA_glyco"/>
    <property type="match status" value="1"/>
</dbReference>
<accession>A0ABT0QZ31</accession>
<dbReference type="Proteomes" id="UP001203761">
    <property type="component" value="Unassembled WGS sequence"/>
</dbReference>
<dbReference type="RefSeq" id="WP_249736120.1">
    <property type="nucleotide sequence ID" value="NZ_JAKNCJ010000001.1"/>
</dbReference>
<evidence type="ECO:0000256" key="16">
    <source>
        <dbReference type="SAM" id="MobiDB-lite"/>
    </source>
</evidence>
<evidence type="ECO:0000313" key="18">
    <source>
        <dbReference type="EMBL" id="MCL6421960.1"/>
    </source>
</evidence>
<keyword evidence="12" id="KW-0511">Multifunctional enzyme</keyword>
<dbReference type="InterPro" id="IPR010663">
    <property type="entry name" value="Znf_FPG/IleRS"/>
</dbReference>
<evidence type="ECO:0000256" key="15">
    <source>
        <dbReference type="PROSITE-ProRule" id="PRU00391"/>
    </source>
</evidence>
<keyword evidence="10" id="KW-0234">DNA repair</keyword>
<feature type="region of interest" description="Disordered" evidence="16">
    <location>
        <begin position="113"/>
        <end position="139"/>
    </location>
</feature>
<evidence type="ECO:0000256" key="2">
    <source>
        <dbReference type="ARBA" id="ARBA00009409"/>
    </source>
</evidence>
<dbReference type="Pfam" id="PF06831">
    <property type="entry name" value="H2TH"/>
    <property type="match status" value="1"/>
</dbReference>
<dbReference type="InterPro" id="IPR035937">
    <property type="entry name" value="FPG_N"/>
</dbReference>
<dbReference type="InterPro" id="IPR010979">
    <property type="entry name" value="Ribosomal_uS13-like_H2TH"/>
</dbReference>
<dbReference type="SMART" id="SM01232">
    <property type="entry name" value="H2TH"/>
    <property type="match status" value="1"/>
</dbReference>
<keyword evidence="4" id="KW-0479">Metal-binding</keyword>
<evidence type="ECO:0000256" key="3">
    <source>
        <dbReference type="ARBA" id="ARBA00012720"/>
    </source>
</evidence>
<dbReference type="PANTHER" id="PTHR42697:SF3">
    <property type="entry name" value="ENDONUCLEASE 8 1"/>
    <property type="match status" value="1"/>
</dbReference>
<feature type="region of interest" description="Disordered" evidence="16">
    <location>
        <begin position="344"/>
        <end position="387"/>
    </location>
</feature>
<dbReference type="SUPFAM" id="SSF46946">
    <property type="entry name" value="S13-like H2TH domain"/>
    <property type="match status" value="1"/>
</dbReference>
<evidence type="ECO:0000256" key="4">
    <source>
        <dbReference type="ARBA" id="ARBA00022723"/>
    </source>
</evidence>
<dbReference type="Gene3D" id="1.10.8.50">
    <property type="match status" value="1"/>
</dbReference>
<comment type="caution">
    <text evidence="18">The sequence shown here is derived from an EMBL/GenBank/DDBJ whole genome shotgun (WGS) entry which is preliminary data.</text>
</comment>
<evidence type="ECO:0000256" key="13">
    <source>
        <dbReference type="ARBA" id="ARBA00023295"/>
    </source>
</evidence>
<evidence type="ECO:0000256" key="7">
    <source>
        <dbReference type="ARBA" id="ARBA00022801"/>
    </source>
</evidence>
<dbReference type="PANTHER" id="PTHR42697">
    <property type="entry name" value="ENDONUCLEASE 8"/>
    <property type="match status" value="1"/>
</dbReference>
<dbReference type="Gene3D" id="3.20.190.10">
    <property type="entry name" value="MutM-like, N-terminal"/>
    <property type="match status" value="1"/>
</dbReference>
<dbReference type="Pfam" id="PF06827">
    <property type="entry name" value="zf-FPG_IleRS"/>
    <property type="match status" value="1"/>
</dbReference>
<evidence type="ECO:0000256" key="11">
    <source>
        <dbReference type="ARBA" id="ARBA00023239"/>
    </source>
</evidence>
<feature type="compositionally biased region" description="Low complexity" evidence="16">
    <location>
        <begin position="352"/>
        <end position="363"/>
    </location>
</feature>
<evidence type="ECO:0000256" key="6">
    <source>
        <dbReference type="ARBA" id="ARBA00022771"/>
    </source>
</evidence>
<keyword evidence="13" id="KW-0326">Glycosidase</keyword>
<keyword evidence="8" id="KW-0862">Zinc</keyword>
<evidence type="ECO:0000259" key="17">
    <source>
        <dbReference type="PROSITE" id="PS51066"/>
    </source>
</evidence>
<evidence type="ECO:0000256" key="5">
    <source>
        <dbReference type="ARBA" id="ARBA00022763"/>
    </source>
</evidence>
<keyword evidence="9" id="KW-0238">DNA-binding</keyword>
<evidence type="ECO:0000313" key="19">
    <source>
        <dbReference type="Proteomes" id="UP001203761"/>
    </source>
</evidence>
<comment type="similarity">
    <text evidence="2">Belongs to the FPG family.</text>
</comment>
<dbReference type="CDD" id="cd08970">
    <property type="entry name" value="AcNei1_N"/>
    <property type="match status" value="1"/>
</dbReference>
<dbReference type="EMBL" id="JAKNCJ010000001">
    <property type="protein sequence ID" value="MCL6421960.1"/>
    <property type="molecule type" value="Genomic_DNA"/>
</dbReference>
<organism evidence="18 19">
    <name type="scientific">Brachybacterium equifaecis</name>
    <dbReference type="NCBI Taxonomy" id="2910770"/>
    <lineage>
        <taxon>Bacteria</taxon>
        <taxon>Bacillati</taxon>
        <taxon>Actinomycetota</taxon>
        <taxon>Actinomycetes</taxon>
        <taxon>Micrococcales</taxon>
        <taxon>Dermabacteraceae</taxon>
        <taxon>Brachybacterium</taxon>
    </lineage>
</organism>
<dbReference type="SUPFAM" id="SSF57716">
    <property type="entry name" value="Glucocorticoid receptor-like (DNA-binding domain)"/>
    <property type="match status" value="1"/>
</dbReference>
<keyword evidence="19" id="KW-1185">Reference proteome</keyword>
<dbReference type="InterPro" id="IPR015886">
    <property type="entry name" value="H2TH_FPG"/>
</dbReference>
<reference evidence="18" key="1">
    <citation type="submission" date="2022-02" db="EMBL/GenBank/DDBJ databases">
        <authorList>
            <person name="Lee M."/>
            <person name="Kim S.-J."/>
            <person name="Jung M.-Y."/>
        </authorList>
    </citation>
    <scope>NUCLEOTIDE SEQUENCE</scope>
    <source>
        <strain evidence="18">JHP9</strain>
    </source>
</reference>
<keyword evidence="6 15" id="KW-0863">Zinc-finger</keyword>
<dbReference type="InterPro" id="IPR012319">
    <property type="entry name" value="FPG_cat"/>
</dbReference>
<keyword evidence="5" id="KW-0227">DNA damage</keyword>
<proteinExistence type="inferred from homology"/>
<dbReference type="InterPro" id="IPR000214">
    <property type="entry name" value="Znf_DNA_glyclase/AP_lyase"/>
</dbReference>
<gene>
    <name evidence="18" type="ORF">Bequi_00925</name>
</gene>
<comment type="cofactor">
    <cofactor evidence="1">
        <name>Zn(2+)</name>
        <dbReference type="ChEBI" id="CHEBI:29105"/>
    </cofactor>
</comment>
<dbReference type="PROSITE" id="PS01242">
    <property type="entry name" value="ZF_FPG_1"/>
    <property type="match status" value="1"/>
</dbReference>
<keyword evidence="7" id="KW-0378">Hydrolase</keyword>